<dbReference type="AlphaFoldDB" id="A0A9X2RDZ8"/>
<evidence type="ECO:0000313" key="2">
    <source>
        <dbReference type="Proteomes" id="UP001139125"/>
    </source>
</evidence>
<protein>
    <submittedName>
        <fullName evidence="1">Uncharacterized protein</fullName>
    </submittedName>
</protein>
<gene>
    <name evidence="1" type="ORF">NM125_08620</name>
</gene>
<name>A0A9X2RDZ8_9BACT</name>
<dbReference type="Proteomes" id="UP001139125">
    <property type="component" value="Unassembled WGS sequence"/>
</dbReference>
<dbReference type="EMBL" id="JANDBC010000001">
    <property type="protein sequence ID" value="MCP9291641.1"/>
    <property type="molecule type" value="Genomic_DNA"/>
</dbReference>
<accession>A0A9X2RDZ8</accession>
<keyword evidence="2" id="KW-1185">Reference proteome</keyword>
<evidence type="ECO:0000313" key="1">
    <source>
        <dbReference type="EMBL" id="MCP9291641.1"/>
    </source>
</evidence>
<reference evidence="1" key="1">
    <citation type="submission" date="2022-06" db="EMBL/GenBank/DDBJ databases">
        <title>Gracilimonas sp. CAU 1638 isolated from sea sediment.</title>
        <authorList>
            <person name="Kim W."/>
        </authorList>
    </citation>
    <scope>NUCLEOTIDE SEQUENCE</scope>
    <source>
        <strain evidence="1">CAU 1638</strain>
    </source>
</reference>
<dbReference type="RefSeq" id="WP_255134504.1">
    <property type="nucleotide sequence ID" value="NZ_JANDBC010000001.1"/>
</dbReference>
<organism evidence="1 2">
    <name type="scientific">Gracilimonas sediminicola</name>
    <dbReference type="NCBI Taxonomy" id="2952158"/>
    <lineage>
        <taxon>Bacteria</taxon>
        <taxon>Pseudomonadati</taxon>
        <taxon>Balneolota</taxon>
        <taxon>Balneolia</taxon>
        <taxon>Balneolales</taxon>
        <taxon>Balneolaceae</taxon>
        <taxon>Gracilimonas</taxon>
    </lineage>
</organism>
<proteinExistence type="predicted"/>
<comment type="caution">
    <text evidence="1">The sequence shown here is derived from an EMBL/GenBank/DDBJ whole genome shotgun (WGS) entry which is preliminary data.</text>
</comment>
<sequence length="61" mass="6441">MSTAAGKEDSLVSWLLGIVDPGFAGGILNIQHRTLNVEVFAKAGQDVFLYASEWVSTLCGG</sequence>